<evidence type="ECO:0000256" key="8">
    <source>
        <dbReference type="ARBA" id="ARBA00048617"/>
    </source>
</evidence>
<comment type="similarity">
    <text evidence="2 9">Belongs to the uroporphyrinogen-III synthase family.</text>
</comment>
<keyword evidence="12" id="KW-1185">Reference proteome</keyword>
<evidence type="ECO:0000256" key="9">
    <source>
        <dbReference type="RuleBase" id="RU366031"/>
    </source>
</evidence>
<protein>
    <recommendedName>
        <fullName evidence="7 9">Uroporphyrinogen-III synthase</fullName>
        <ecNumber evidence="3 9">4.2.1.75</ecNumber>
    </recommendedName>
</protein>
<dbReference type="EMBL" id="RPOK01000005">
    <property type="protein sequence ID" value="RPJ65381.1"/>
    <property type="molecule type" value="Genomic_DNA"/>
</dbReference>
<evidence type="ECO:0000256" key="7">
    <source>
        <dbReference type="ARBA" id="ARBA00040167"/>
    </source>
</evidence>
<comment type="function">
    <text evidence="6 9">Catalyzes cyclization of the linear tetrapyrrole, hydroxymethylbilane, to the macrocyclic uroporphyrinogen III.</text>
</comment>
<dbReference type="GO" id="GO:0004852">
    <property type="term" value="F:uroporphyrinogen-III synthase activity"/>
    <property type="evidence" value="ECO:0007669"/>
    <property type="project" value="UniProtKB-UniRule"/>
</dbReference>
<evidence type="ECO:0000313" key="12">
    <source>
        <dbReference type="Proteomes" id="UP000275281"/>
    </source>
</evidence>
<dbReference type="GO" id="GO:0006780">
    <property type="term" value="P:uroporphyrinogen III biosynthetic process"/>
    <property type="evidence" value="ECO:0007669"/>
    <property type="project" value="UniProtKB-UniRule"/>
</dbReference>
<evidence type="ECO:0000256" key="5">
    <source>
        <dbReference type="ARBA" id="ARBA00023244"/>
    </source>
</evidence>
<evidence type="ECO:0000313" key="11">
    <source>
        <dbReference type="EMBL" id="RPJ65381.1"/>
    </source>
</evidence>
<dbReference type="InterPro" id="IPR003754">
    <property type="entry name" value="4pyrrol_synth_uPrphyn_synth"/>
</dbReference>
<evidence type="ECO:0000256" key="4">
    <source>
        <dbReference type="ARBA" id="ARBA00023239"/>
    </source>
</evidence>
<keyword evidence="5 9" id="KW-0627">Porphyrin biosynthesis</keyword>
<dbReference type="CDD" id="cd06578">
    <property type="entry name" value="HemD"/>
    <property type="match status" value="1"/>
</dbReference>
<dbReference type="Pfam" id="PF02602">
    <property type="entry name" value="HEM4"/>
    <property type="match status" value="1"/>
</dbReference>
<dbReference type="GO" id="GO:0006782">
    <property type="term" value="P:protoporphyrinogen IX biosynthetic process"/>
    <property type="evidence" value="ECO:0007669"/>
    <property type="project" value="UniProtKB-UniRule"/>
</dbReference>
<name>A0A3N5YKE8_9ALTE</name>
<dbReference type="Gene3D" id="3.40.50.10090">
    <property type="match status" value="2"/>
</dbReference>
<comment type="caution">
    <text evidence="11">The sequence shown here is derived from an EMBL/GenBank/DDBJ whole genome shotgun (WGS) entry which is preliminary data.</text>
</comment>
<evidence type="ECO:0000256" key="6">
    <source>
        <dbReference type="ARBA" id="ARBA00037589"/>
    </source>
</evidence>
<dbReference type="RefSeq" id="WP_124028928.1">
    <property type="nucleotide sequence ID" value="NZ_JBHRSN010000014.1"/>
</dbReference>
<evidence type="ECO:0000256" key="1">
    <source>
        <dbReference type="ARBA" id="ARBA00004772"/>
    </source>
</evidence>
<proteinExistence type="inferred from homology"/>
<dbReference type="InterPro" id="IPR039793">
    <property type="entry name" value="UROS/Hem4"/>
</dbReference>
<sequence>MWVIVRPKPKMAGSVSFFKAHGIEVAGFAPIDIVDATGALAELETTLSNTQKPITLIVTSTEAAVRLQQTKLGETSLCMCIGSATEKLMKETGLTCKTPEIQTSEGLLSMPELQHVTGQHFALVKGQGGRALIKQTLQKRGAIVHEFDIYQRQLLNPGICSQPIDWHQAQGIFVTSQALLDATIDEIGLHTLKNKMWVGVSQRICEYGRSMGIQDFYSSDGATDAHLLGWMQSKGEVGHDRT</sequence>
<organism evidence="11 12">
    <name type="scientific">Alteromonas sediminis</name>
    <dbReference type="NCBI Taxonomy" id="2259342"/>
    <lineage>
        <taxon>Bacteria</taxon>
        <taxon>Pseudomonadati</taxon>
        <taxon>Pseudomonadota</taxon>
        <taxon>Gammaproteobacteria</taxon>
        <taxon>Alteromonadales</taxon>
        <taxon>Alteromonadaceae</taxon>
        <taxon>Alteromonas/Salinimonas group</taxon>
        <taxon>Alteromonas</taxon>
    </lineage>
</organism>
<reference evidence="11 12" key="1">
    <citation type="submission" date="2018-11" db="EMBL/GenBank/DDBJ databases">
        <authorList>
            <person name="Ye M.-Q."/>
            <person name="Du Z.-J."/>
        </authorList>
    </citation>
    <scope>NUCLEOTIDE SEQUENCE [LARGE SCALE GENOMIC DNA]</scope>
    <source>
        <strain evidence="11 12">U0105</strain>
    </source>
</reference>
<comment type="pathway">
    <text evidence="1 9">Porphyrin-containing compound metabolism; protoporphyrin-IX biosynthesis; coproporphyrinogen-III from 5-aminolevulinate: step 3/4.</text>
</comment>
<dbReference type="AlphaFoldDB" id="A0A3N5YKE8"/>
<dbReference type="SUPFAM" id="SSF69618">
    <property type="entry name" value="HemD-like"/>
    <property type="match status" value="1"/>
</dbReference>
<accession>A0A3N5YKE8</accession>
<evidence type="ECO:0000256" key="2">
    <source>
        <dbReference type="ARBA" id="ARBA00008133"/>
    </source>
</evidence>
<keyword evidence="4 9" id="KW-0456">Lyase</keyword>
<evidence type="ECO:0000259" key="10">
    <source>
        <dbReference type="Pfam" id="PF02602"/>
    </source>
</evidence>
<dbReference type="EC" id="4.2.1.75" evidence="3 9"/>
<dbReference type="PANTHER" id="PTHR38042:SF1">
    <property type="entry name" value="UROPORPHYRINOGEN-III SYNTHASE, CHLOROPLASTIC"/>
    <property type="match status" value="1"/>
</dbReference>
<dbReference type="PANTHER" id="PTHR38042">
    <property type="entry name" value="UROPORPHYRINOGEN-III SYNTHASE, CHLOROPLASTIC"/>
    <property type="match status" value="1"/>
</dbReference>
<dbReference type="OrthoDB" id="9787650at2"/>
<feature type="domain" description="Tetrapyrrole biosynthesis uroporphyrinogen III synthase" evidence="10">
    <location>
        <begin position="18"/>
        <end position="228"/>
    </location>
</feature>
<dbReference type="InterPro" id="IPR036108">
    <property type="entry name" value="4pyrrol_syn_uPrphyn_synt_sf"/>
</dbReference>
<comment type="catalytic activity">
    <reaction evidence="8 9">
        <text>hydroxymethylbilane = uroporphyrinogen III + H2O</text>
        <dbReference type="Rhea" id="RHEA:18965"/>
        <dbReference type="ChEBI" id="CHEBI:15377"/>
        <dbReference type="ChEBI" id="CHEBI:57308"/>
        <dbReference type="ChEBI" id="CHEBI:57845"/>
        <dbReference type="EC" id="4.2.1.75"/>
    </reaction>
</comment>
<dbReference type="Proteomes" id="UP000275281">
    <property type="component" value="Unassembled WGS sequence"/>
</dbReference>
<evidence type="ECO:0000256" key="3">
    <source>
        <dbReference type="ARBA" id="ARBA00013109"/>
    </source>
</evidence>
<gene>
    <name evidence="11" type="ORF">DRW07_15880</name>
</gene>